<dbReference type="PANTHER" id="PTHR13932">
    <property type="entry name" value="COPROPORPHYRINIGEN III OXIDASE"/>
    <property type="match status" value="1"/>
</dbReference>
<dbReference type="Gene3D" id="3.80.30.20">
    <property type="entry name" value="tm_1862 like domain"/>
    <property type="match status" value="1"/>
</dbReference>
<dbReference type="RefSeq" id="WP_029380055.1">
    <property type="nucleotide sequence ID" value="NZ_AJLO02000011.1"/>
</dbReference>
<feature type="binding site" evidence="16">
    <location>
        <begin position="77"/>
        <end position="79"/>
    </location>
    <ligand>
        <name>S-adenosyl-L-methionine</name>
        <dbReference type="ChEBI" id="CHEBI:59789"/>
        <label>2</label>
    </ligand>
</feature>
<dbReference type="InterPro" id="IPR023404">
    <property type="entry name" value="rSAM_horseshoe"/>
</dbReference>
<dbReference type="NCBIfam" id="TIGR00538">
    <property type="entry name" value="hemN"/>
    <property type="match status" value="1"/>
</dbReference>
<proteinExistence type="inferred from homology"/>
<evidence type="ECO:0000256" key="1">
    <source>
        <dbReference type="ARBA" id="ARBA00004496"/>
    </source>
</evidence>
<feature type="binding site" evidence="17">
    <location>
        <position position="75"/>
    </location>
    <ligand>
        <name>[4Fe-4S] cluster</name>
        <dbReference type="ChEBI" id="CHEBI:49883"/>
        <note>4Fe-4S-S-AdoMet</note>
    </ligand>
</feature>
<evidence type="ECO:0000256" key="3">
    <source>
        <dbReference type="ARBA" id="ARBA00005493"/>
    </source>
</evidence>
<dbReference type="EC" id="1.3.98.3" evidence="15"/>
<dbReference type="InterPro" id="IPR007197">
    <property type="entry name" value="rSAM"/>
</dbReference>
<comment type="catalytic activity">
    <reaction evidence="14 15">
        <text>coproporphyrinogen III + 2 S-adenosyl-L-methionine = protoporphyrinogen IX + 2 5'-deoxyadenosine + 2 L-methionine + 2 CO2</text>
        <dbReference type="Rhea" id="RHEA:15425"/>
        <dbReference type="ChEBI" id="CHEBI:16526"/>
        <dbReference type="ChEBI" id="CHEBI:17319"/>
        <dbReference type="ChEBI" id="CHEBI:57307"/>
        <dbReference type="ChEBI" id="CHEBI:57309"/>
        <dbReference type="ChEBI" id="CHEBI:57844"/>
        <dbReference type="ChEBI" id="CHEBI:59789"/>
        <dbReference type="EC" id="1.3.98.3"/>
    </reaction>
</comment>
<comment type="cofactor">
    <cofactor evidence="15 17">
        <name>[4Fe-4S] cluster</name>
        <dbReference type="ChEBI" id="CHEBI:49883"/>
    </cofactor>
    <text evidence="15 17">Binds 1 [4Fe-4S] cluster. The cluster is coordinated with 3 cysteines and an exchangeable S-adenosyl-L-methionine.</text>
</comment>
<dbReference type="Pfam" id="PF04055">
    <property type="entry name" value="Radical_SAM"/>
    <property type="match status" value="1"/>
</dbReference>
<comment type="caution">
    <text evidence="19">The sequence shown here is derived from an EMBL/GenBank/DDBJ whole genome shotgun (WGS) entry which is preliminary data.</text>
</comment>
<dbReference type="InterPro" id="IPR010723">
    <property type="entry name" value="HemN_C"/>
</dbReference>
<feature type="binding site" evidence="17">
    <location>
        <position position="71"/>
    </location>
    <ligand>
        <name>[4Fe-4S] cluster</name>
        <dbReference type="ChEBI" id="CHEBI:49883"/>
        <note>4Fe-4S-S-AdoMet</note>
    </ligand>
</feature>
<dbReference type="Proteomes" id="UP000036890">
    <property type="component" value="Unassembled WGS sequence"/>
</dbReference>
<keyword evidence="10 15" id="KW-0408">Iron</keyword>
<dbReference type="InterPro" id="IPR004558">
    <property type="entry name" value="Coprogen_oxidase_HemN"/>
</dbReference>
<dbReference type="PROSITE" id="PS51918">
    <property type="entry name" value="RADICAL_SAM"/>
    <property type="match status" value="1"/>
</dbReference>
<reference evidence="19 20" key="1">
    <citation type="journal article" date="2012" name="J. Bacteriol.">
        <title>Genome sequence of a novel nicotine-degrading strain, Pseudomonas geniculata N1.</title>
        <authorList>
            <person name="Tang H."/>
            <person name="Yu H."/>
            <person name="Tai C."/>
            <person name="Huang K."/>
            <person name="Liu Y."/>
            <person name="Wang L."/>
            <person name="Yao Y."/>
            <person name="Wu G."/>
            <person name="Xu P."/>
        </authorList>
    </citation>
    <scope>NUCLEOTIDE SEQUENCE [LARGE SCALE GENOMIC DNA]</scope>
    <source>
        <strain evidence="19 20">N1</strain>
    </source>
</reference>
<feature type="binding site" evidence="16">
    <location>
        <position position="184"/>
    </location>
    <ligand>
        <name>S-adenosyl-L-methionine</name>
        <dbReference type="ChEBI" id="CHEBI:59789"/>
        <label>2</label>
    </ligand>
</feature>
<dbReference type="SFLD" id="SFLDS00029">
    <property type="entry name" value="Radical_SAM"/>
    <property type="match status" value="1"/>
</dbReference>
<protein>
    <recommendedName>
        <fullName evidence="15">Coproporphyrinogen-III oxidase</fullName>
        <ecNumber evidence="15">1.3.98.3</ecNumber>
    </recommendedName>
</protein>
<dbReference type="GO" id="GO:0051989">
    <property type="term" value="F:coproporphyrinogen dehydrogenase activity"/>
    <property type="evidence" value="ECO:0007669"/>
    <property type="project" value="UniProtKB-EC"/>
</dbReference>
<comment type="similarity">
    <text evidence="3 15">Belongs to the anaerobic coproporphyrinogen-III oxidase family.</text>
</comment>
<evidence type="ECO:0000313" key="19">
    <source>
        <dbReference type="EMBL" id="KOF00476.1"/>
    </source>
</evidence>
<feature type="binding site" evidence="16">
    <location>
        <position position="65"/>
    </location>
    <ligand>
        <name>S-adenosyl-L-methionine</name>
        <dbReference type="ChEBI" id="CHEBI:59789"/>
        <label>1</label>
    </ligand>
</feature>
<dbReference type="OrthoDB" id="9808022at2"/>
<dbReference type="EMBL" id="AJLO02000011">
    <property type="protein sequence ID" value="KOF00476.1"/>
    <property type="molecule type" value="Genomic_DNA"/>
</dbReference>
<dbReference type="GO" id="GO:0004109">
    <property type="term" value="F:coproporphyrinogen oxidase activity"/>
    <property type="evidence" value="ECO:0007669"/>
    <property type="project" value="InterPro"/>
</dbReference>
<evidence type="ECO:0000256" key="6">
    <source>
        <dbReference type="ARBA" id="ARBA00022490"/>
    </source>
</evidence>
<dbReference type="GO" id="GO:0005737">
    <property type="term" value="C:cytoplasm"/>
    <property type="evidence" value="ECO:0007669"/>
    <property type="project" value="UniProtKB-SubCell"/>
</dbReference>
<feature type="binding site" evidence="16">
    <location>
        <position position="255"/>
    </location>
    <ligand>
        <name>S-adenosyl-L-methionine</name>
        <dbReference type="ChEBI" id="CHEBI:59789"/>
        <label>2</label>
    </ligand>
</feature>
<feature type="binding site" evidence="16">
    <location>
        <position position="196"/>
    </location>
    <ligand>
        <name>S-adenosyl-L-methionine</name>
        <dbReference type="ChEBI" id="CHEBI:59789"/>
        <label>2</label>
    </ligand>
</feature>
<evidence type="ECO:0000256" key="12">
    <source>
        <dbReference type="ARBA" id="ARBA00023244"/>
    </source>
</evidence>
<dbReference type="CDD" id="cd01335">
    <property type="entry name" value="Radical_SAM"/>
    <property type="match status" value="1"/>
</dbReference>
<feature type="domain" description="Radical SAM core" evidence="18">
    <location>
        <begin position="56"/>
        <end position="300"/>
    </location>
</feature>
<evidence type="ECO:0000259" key="18">
    <source>
        <dbReference type="PROSITE" id="PS51918"/>
    </source>
</evidence>
<feature type="binding site" evidence="16">
    <location>
        <position position="157"/>
    </location>
    <ligand>
        <name>S-adenosyl-L-methionine</name>
        <dbReference type="ChEBI" id="CHEBI:59789"/>
        <label>1</label>
    </ligand>
</feature>
<dbReference type="AlphaFoldDB" id="A0A0L8ADV3"/>
<dbReference type="SFLD" id="SFLDG01065">
    <property type="entry name" value="anaerobic_coproporphyrinogen-I"/>
    <property type="match status" value="1"/>
</dbReference>
<keyword evidence="5 15" id="KW-0004">4Fe-4S</keyword>
<dbReference type="GO" id="GO:0046872">
    <property type="term" value="F:metal ion binding"/>
    <property type="evidence" value="ECO:0007669"/>
    <property type="project" value="UniProtKB-KW"/>
</dbReference>
<dbReference type="SFLD" id="SFLDG01082">
    <property type="entry name" value="B12-binding_domain_containing"/>
    <property type="match status" value="1"/>
</dbReference>
<keyword evidence="6 15" id="KW-0963">Cytoplasm</keyword>
<evidence type="ECO:0000256" key="15">
    <source>
        <dbReference type="PIRNR" id="PIRNR000167"/>
    </source>
</evidence>
<evidence type="ECO:0000256" key="9">
    <source>
        <dbReference type="ARBA" id="ARBA00023002"/>
    </source>
</evidence>
<feature type="binding site" evidence="16">
    <location>
        <position position="221"/>
    </location>
    <ligand>
        <name>S-adenosyl-L-methionine</name>
        <dbReference type="ChEBI" id="CHEBI:59789"/>
        <label>2</label>
    </ligand>
</feature>
<gene>
    <name evidence="19" type="ORF">W7K_04370</name>
</gene>
<comment type="function">
    <text evidence="13">Involved in the heme biosynthesis. Catalyzes the anaerobic oxidative decarboxylation of propionate groups of rings A and B of coproporphyrinogen III to yield the vinyl groups in protoporphyrinogen IX.</text>
</comment>
<dbReference type="SMART" id="SM00729">
    <property type="entry name" value="Elp3"/>
    <property type="match status" value="1"/>
</dbReference>
<sequence>MDTFSPAAGGLAWTFDPDLLRRHDRPGPRYTSYPTAPHFHDGFDAPALRQAISDSNQLARALSLYVHVPFCSSPCFYCGCNRVITRDRGRGHSYVSRVLAEADLLAPQFDDGREVIQLHLGGGTPNFLDAEAMTTLVEGLRRRFDFSDSPQRDFSIELDPRFIDTHDIAMLARLGFNRASLGVQDFDPQVQESINRIQGVQQTLDILRACRDSGMRSVNVDLIYGLPGQSLEGFGRTLERVLALRPDRLAVYGYAHLPHLFRAQKQIDEGRLPSPEDKLALLGLAVEKLSAAGYQYIGMDHFALPEEDLSRAQRAGQLHRNFMGYTTHTDTDLLGLGVSAISHIGATYSQNPRDLPSWEDAVDQGQLPVWRGVALSADDQLRAELIQQLMCQGEVDGVLLGQRHGVDFEQYFAEDLRSVQRLQEDGLAEYRDGVVRASEPGRPLLRLLAMCFDPYLRAAHEQPRYSRAI</sequence>
<evidence type="ECO:0000256" key="8">
    <source>
        <dbReference type="ARBA" id="ARBA00022723"/>
    </source>
</evidence>
<comment type="subunit">
    <text evidence="4">Monomer.</text>
</comment>
<dbReference type="UniPathway" id="UPA00251">
    <property type="reaction ID" value="UER00323"/>
</dbReference>
<evidence type="ECO:0000313" key="20">
    <source>
        <dbReference type="Proteomes" id="UP000036890"/>
    </source>
</evidence>
<dbReference type="InterPro" id="IPR006638">
    <property type="entry name" value="Elp3/MiaA/NifB-like_rSAM"/>
</dbReference>
<evidence type="ECO:0000256" key="14">
    <source>
        <dbReference type="ARBA" id="ARBA00048321"/>
    </source>
</evidence>
<evidence type="ECO:0000256" key="10">
    <source>
        <dbReference type="ARBA" id="ARBA00023004"/>
    </source>
</evidence>
<dbReference type="GO" id="GO:0051539">
    <property type="term" value="F:4 iron, 4 sulfur cluster binding"/>
    <property type="evidence" value="ECO:0007669"/>
    <property type="project" value="UniProtKB-KW"/>
</dbReference>
<dbReference type="InterPro" id="IPR034505">
    <property type="entry name" value="Coproporphyrinogen-III_oxidase"/>
</dbReference>
<keyword evidence="8 15" id="KW-0479">Metal-binding</keyword>
<keyword evidence="12 15" id="KW-0627">Porphyrin biosynthesis</keyword>
<dbReference type="Gene3D" id="1.10.10.920">
    <property type="match status" value="1"/>
</dbReference>
<evidence type="ECO:0000256" key="7">
    <source>
        <dbReference type="ARBA" id="ARBA00022691"/>
    </source>
</evidence>
<dbReference type="SUPFAM" id="SSF102114">
    <property type="entry name" value="Radical SAM enzymes"/>
    <property type="match status" value="1"/>
</dbReference>
<dbReference type="PANTHER" id="PTHR13932:SF6">
    <property type="entry name" value="OXYGEN-INDEPENDENT COPROPORPHYRINOGEN III OXIDASE"/>
    <property type="match status" value="1"/>
</dbReference>
<keyword evidence="9 15" id="KW-0560">Oxidoreductase</keyword>
<accession>A0A0L8ADV3</accession>
<dbReference type="PIRSF" id="PIRSF000167">
    <property type="entry name" value="HemN"/>
    <property type="match status" value="1"/>
</dbReference>
<dbReference type="InterPro" id="IPR058240">
    <property type="entry name" value="rSAM_sf"/>
</dbReference>
<dbReference type="Pfam" id="PF06969">
    <property type="entry name" value="HemN_C"/>
    <property type="match status" value="1"/>
</dbReference>
<evidence type="ECO:0000256" key="5">
    <source>
        <dbReference type="ARBA" id="ARBA00022485"/>
    </source>
</evidence>
<comment type="pathway">
    <text evidence="2 15">Porphyrin-containing compound metabolism; protoporphyrin-IX biosynthesis; protoporphyrinogen-IX from coproporphyrinogen-III (AdoMet route): step 1/1.</text>
</comment>
<dbReference type="GO" id="GO:0006782">
    <property type="term" value="P:protoporphyrinogen IX biosynthetic process"/>
    <property type="evidence" value="ECO:0007669"/>
    <property type="project" value="UniProtKB-UniPathway"/>
</dbReference>
<keyword evidence="11 15" id="KW-0411">Iron-sulfur</keyword>
<feature type="binding site" evidence="16">
    <location>
        <position position="341"/>
    </location>
    <ligand>
        <name>S-adenosyl-L-methionine</name>
        <dbReference type="ChEBI" id="CHEBI:59789"/>
        <label>1</label>
    </ligand>
</feature>
<keyword evidence="7 15" id="KW-0949">S-adenosyl-L-methionine</keyword>
<evidence type="ECO:0000256" key="4">
    <source>
        <dbReference type="ARBA" id="ARBA00011245"/>
    </source>
</evidence>
<feature type="binding site" evidence="16">
    <location>
        <position position="122"/>
    </location>
    <ligand>
        <name>S-adenosyl-L-methionine</name>
        <dbReference type="ChEBI" id="CHEBI:59789"/>
        <label>1</label>
    </ligand>
</feature>
<evidence type="ECO:0000256" key="11">
    <source>
        <dbReference type="ARBA" id="ARBA00023014"/>
    </source>
</evidence>
<organism evidence="19 20">
    <name type="scientific">Stenotrophomonas geniculata N1</name>
    <dbReference type="NCBI Taxonomy" id="1167641"/>
    <lineage>
        <taxon>Bacteria</taxon>
        <taxon>Pseudomonadati</taxon>
        <taxon>Pseudomonadota</taxon>
        <taxon>Gammaproteobacteria</taxon>
        <taxon>Lysobacterales</taxon>
        <taxon>Lysobacteraceae</taxon>
        <taxon>Stenotrophomonas</taxon>
    </lineage>
</organism>
<feature type="binding site" evidence="16">
    <location>
        <begin position="123"/>
        <end position="124"/>
    </location>
    <ligand>
        <name>S-adenosyl-L-methionine</name>
        <dbReference type="ChEBI" id="CHEBI:59789"/>
        <label>2</label>
    </ligand>
</feature>
<evidence type="ECO:0000256" key="13">
    <source>
        <dbReference type="ARBA" id="ARBA00024295"/>
    </source>
</evidence>
<name>A0A0L8ADV3_9GAMM</name>
<comment type="subcellular location">
    <subcellularLocation>
        <location evidence="1 15">Cytoplasm</location>
    </subcellularLocation>
</comment>
<evidence type="ECO:0000256" key="17">
    <source>
        <dbReference type="PIRSR" id="PIRSR000167-2"/>
    </source>
</evidence>
<evidence type="ECO:0000256" key="16">
    <source>
        <dbReference type="PIRSR" id="PIRSR000167-1"/>
    </source>
</evidence>
<feature type="binding site" evidence="17">
    <location>
        <position position="78"/>
    </location>
    <ligand>
        <name>[4Fe-4S] cluster</name>
        <dbReference type="ChEBI" id="CHEBI:49883"/>
        <note>4Fe-4S-S-AdoMet</note>
    </ligand>
</feature>
<evidence type="ECO:0000256" key="2">
    <source>
        <dbReference type="ARBA" id="ARBA00004785"/>
    </source>
</evidence>